<dbReference type="AlphaFoldDB" id="F7PTQ2"/>
<proteinExistence type="inferred from homology"/>
<sequence>MIETKEKLIQFASSVQGKFTLSEDDLDAGSVGAALITQKGNIYTGICIDLACGIGFCAEHSAIAEMLKNRETKIEMIVAVGKRSILAPCGRCREIMMQLDKENRDTKVIISKDEVVNLNQLIPNYWKD</sequence>
<organism evidence="6 7">
    <name type="scientific">Haloplasma contractile SSD-17B</name>
    <dbReference type="NCBI Taxonomy" id="1033810"/>
    <lineage>
        <taxon>Bacteria</taxon>
        <taxon>Bacillati</taxon>
        <taxon>Mycoplasmatota</taxon>
        <taxon>Mollicutes</taxon>
        <taxon>Haloplasmatales</taxon>
        <taxon>Haloplasmataceae</taxon>
        <taxon>Haloplasma</taxon>
    </lineage>
</organism>
<evidence type="ECO:0000259" key="5">
    <source>
        <dbReference type="Pfam" id="PF00383"/>
    </source>
</evidence>
<comment type="caution">
    <text evidence="6">The sequence shown here is derived from an EMBL/GenBank/DDBJ whole genome shotgun (WGS) entry which is preliminary data.</text>
</comment>
<evidence type="ECO:0000256" key="2">
    <source>
        <dbReference type="ARBA" id="ARBA00022723"/>
    </source>
</evidence>
<dbReference type="RefSeq" id="WP_008825219.1">
    <property type="nucleotide sequence ID" value="NZ_AFNU02000005.1"/>
</dbReference>
<evidence type="ECO:0000256" key="1">
    <source>
        <dbReference type="ARBA" id="ARBA00006576"/>
    </source>
</evidence>
<dbReference type="InterPro" id="IPR050202">
    <property type="entry name" value="Cyt/Deoxycyt_deaminase"/>
</dbReference>
<dbReference type="Proteomes" id="UP000005707">
    <property type="component" value="Unassembled WGS sequence"/>
</dbReference>
<keyword evidence="3 6" id="KW-0378">Hydrolase</keyword>
<dbReference type="InParanoid" id="F7PTQ2"/>
<dbReference type="STRING" id="1033810.HLPCO_001742"/>
<protein>
    <submittedName>
        <fullName evidence="6">Cytidine deaminase protein</fullName>
        <ecNumber evidence="6">3.5.4.5</ecNumber>
    </submittedName>
</protein>
<dbReference type="GO" id="GO:0055086">
    <property type="term" value="P:nucleobase-containing small molecule metabolic process"/>
    <property type="evidence" value="ECO:0007669"/>
    <property type="project" value="UniProtKB-ARBA"/>
</dbReference>
<dbReference type="PROSITE" id="PS00903">
    <property type="entry name" value="CYT_DCMP_DEAMINASES_1"/>
    <property type="match status" value="1"/>
</dbReference>
<dbReference type="InterPro" id="IPR016192">
    <property type="entry name" value="APOBEC/CMP_deaminase_Zn-bd"/>
</dbReference>
<reference evidence="6 7" key="1">
    <citation type="journal article" date="2011" name="J. Bacteriol.">
        <title>Genome sequence of Haloplasma contractile, an unusual contractile bacterium from a deep-sea anoxic brine lake.</title>
        <authorList>
            <person name="Antunes A."/>
            <person name="Alam I."/>
            <person name="El Dorry H."/>
            <person name="Siam R."/>
            <person name="Robertson A."/>
            <person name="Bajic V.B."/>
            <person name="Stingl U."/>
        </authorList>
    </citation>
    <scope>NUCLEOTIDE SEQUENCE [LARGE SCALE GENOMIC DNA]</scope>
    <source>
        <strain evidence="6 7">SSD-17B</strain>
    </source>
</reference>
<dbReference type="GO" id="GO:0072527">
    <property type="term" value="P:pyrimidine-containing compound metabolic process"/>
    <property type="evidence" value="ECO:0007669"/>
    <property type="project" value="UniProtKB-ARBA"/>
</dbReference>
<dbReference type="GO" id="GO:0005829">
    <property type="term" value="C:cytosol"/>
    <property type="evidence" value="ECO:0007669"/>
    <property type="project" value="TreeGrafter"/>
</dbReference>
<accession>F7PTQ2</accession>
<evidence type="ECO:0000313" key="7">
    <source>
        <dbReference type="Proteomes" id="UP000005707"/>
    </source>
</evidence>
<feature type="domain" description="CMP/dCMP-type deaminase" evidence="5">
    <location>
        <begin position="9"/>
        <end position="100"/>
    </location>
</feature>
<evidence type="ECO:0000313" key="6">
    <source>
        <dbReference type="EMBL" id="ERJ12215.1"/>
    </source>
</evidence>
<gene>
    <name evidence="6" type="ORF">HLPCO_001742</name>
</gene>
<dbReference type="Gene3D" id="3.40.140.10">
    <property type="entry name" value="Cytidine Deaminase, domain 2"/>
    <property type="match status" value="1"/>
</dbReference>
<dbReference type="OrthoDB" id="9799092at2"/>
<dbReference type="Pfam" id="PF00383">
    <property type="entry name" value="dCMP_cyt_deam_1"/>
    <property type="match status" value="1"/>
</dbReference>
<name>F7PTQ2_9MOLU</name>
<dbReference type="EC" id="3.5.4.5" evidence="6"/>
<keyword evidence="4" id="KW-0862">Zinc</keyword>
<dbReference type="CDD" id="cd01283">
    <property type="entry name" value="cytidine_deaminase"/>
    <property type="match status" value="1"/>
</dbReference>
<dbReference type="PANTHER" id="PTHR11644">
    <property type="entry name" value="CYTIDINE DEAMINASE"/>
    <property type="match status" value="1"/>
</dbReference>
<evidence type="ECO:0000256" key="4">
    <source>
        <dbReference type="ARBA" id="ARBA00022833"/>
    </source>
</evidence>
<dbReference type="GO" id="GO:0008270">
    <property type="term" value="F:zinc ion binding"/>
    <property type="evidence" value="ECO:0007669"/>
    <property type="project" value="InterPro"/>
</dbReference>
<keyword evidence="2" id="KW-0479">Metal-binding</keyword>
<comment type="similarity">
    <text evidence="1">Belongs to the cytidine and deoxycytidylate deaminase family.</text>
</comment>
<keyword evidence="7" id="KW-1185">Reference proteome</keyword>
<dbReference type="InterPro" id="IPR016193">
    <property type="entry name" value="Cytidine_deaminase-like"/>
</dbReference>
<evidence type="ECO:0000256" key="3">
    <source>
        <dbReference type="ARBA" id="ARBA00022801"/>
    </source>
</evidence>
<reference evidence="6 7" key="2">
    <citation type="journal article" date="2013" name="PLoS ONE">
        <title>INDIGO - INtegrated Data Warehouse of MIcrobial GenOmes with Examples from the Red Sea Extremophiles.</title>
        <authorList>
            <person name="Alam I."/>
            <person name="Antunes A."/>
            <person name="Kamau A.A."/>
            <person name="Ba Alawi W."/>
            <person name="Kalkatawi M."/>
            <person name="Stingl U."/>
            <person name="Bajic V.B."/>
        </authorList>
    </citation>
    <scope>NUCLEOTIDE SEQUENCE [LARGE SCALE GENOMIC DNA]</scope>
    <source>
        <strain evidence="6 7">SSD-17B</strain>
    </source>
</reference>
<dbReference type="InterPro" id="IPR002125">
    <property type="entry name" value="CMP_dCMP_dom"/>
</dbReference>
<dbReference type="eggNOG" id="COG0295">
    <property type="taxonomic scope" value="Bacteria"/>
</dbReference>
<dbReference type="SUPFAM" id="SSF53927">
    <property type="entry name" value="Cytidine deaminase-like"/>
    <property type="match status" value="1"/>
</dbReference>
<dbReference type="PANTHER" id="PTHR11644:SF2">
    <property type="entry name" value="CYTIDINE DEAMINASE"/>
    <property type="match status" value="1"/>
</dbReference>
<dbReference type="GO" id="GO:0042802">
    <property type="term" value="F:identical protein binding"/>
    <property type="evidence" value="ECO:0007669"/>
    <property type="project" value="UniProtKB-ARBA"/>
</dbReference>
<dbReference type="EMBL" id="AFNU02000005">
    <property type="protein sequence ID" value="ERJ12215.1"/>
    <property type="molecule type" value="Genomic_DNA"/>
</dbReference>
<dbReference type="GO" id="GO:0004126">
    <property type="term" value="F:cytidine deaminase activity"/>
    <property type="evidence" value="ECO:0007669"/>
    <property type="project" value="UniProtKB-EC"/>
</dbReference>